<dbReference type="AlphaFoldDB" id="A0A512JKI0"/>
<name>A0A512JKI0_9HYPH</name>
<evidence type="ECO:0000313" key="2">
    <source>
        <dbReference type="EMBL" id="GEP10468.1"/>
    </source>
</evidence>
<sequence length="353" mass="38273">MEFGKRRQAAIRAATEAKRTGRRRLAGMALAGLVLGFGSVTTGAGLVQASERGGVFDFFGQFFGAPQRAIVTYPAAVARPVPRRYSSLPDARRVTETRQRYYTPRPVTLSAVDGRPKRSHRPRNRKTSLAGPVSASGPLSVCVRTCDGYMFPLGARHSQQDVTVHQAACAAACPDAQTALYTLPWGKTELDQIVSLKGQPYLADAWANVYKKKRVESCNCRTPGSTAAPLSIEHDPTLQAGDVVATRTSAAVVTRLSKGDVEVEDYRSTRRLSPARRRFVELRVGALQRDAAQRAFRQSMRTVTAANDRIRVADAAATGIRVGSAERDGMGEPALKTPGFTPVRVLVPSPFVY</sequence>
<protein>
    <recommendedName>
        <fullName evidence="4">DUF2865 domain-containing protein</fullName>
    </recommendedName>
</protein>
<gene>
    <name evidence="2" type="ORF">MGN01_23130</name>
</gene>
<accession>A0A512JKI0</accession>
<dbReference type="Pfam" id="PF11064">
    <property type="entry name" value="DUF2865"/>
    <property type="match status" value="1"/>
</dbReference>
<comment type="caution">
    <text evidence="2">The sequence shown here is derived from an EMBL/GenBank/DDBJ whole genome shotgun (WGS) entry which is preliminary data.</text>
</comment>
<dbReference type="EMBL" id="BJZV01000011">
    <property type="protein sequence ID" value="GEP10468.1"/>
    <property type="molecule type" value="Genomic_DNA"/>
</dbReference>
<feature type="compositionally biased region" description="Basic residues" evidence="1">
    <location>
        <begin position="117"/>
        <end position="126"/>
    </location>
</feature>
<feature type="region of interest" description="Disordered" evidence="1">
    <location>
        <begin position="105"/>
        <end position="133"/>
    </location>
</feature>
<evidence type="ECO:0000256" key="1">
    <source>
        <dbReference type="SAM" id="MobiDB-lite"/>
    </source>
</evidence>
<reference evidence="2 3" key="1">
    <citation type="submission" date="2019-07" db="EMBL/GenBank/DDBJ databases">
        <title>Whole genome shotgun sequence of Methylobacterium gnaphalii NBRC 107716.</title>
        <authorList>
            <person name="Hosoyama A."/>
            <person name="Uohara A."/>
            <person name="Ohji S."/>
            <person name="Ichikawa N."/>
        </authorList>
    </citation>
    <scope>NUCLEOTIDE SEQUENCE [LARGE SCALE GENOMIC DNA]</scope>
    <source>
        <strain evidence="2 3">NBRC 107716</strain>
    </source>
</reference>
<dbReference type="Proteomes" id="UP000321750">
    <property type="component" value="Unassembled WGS sequence"/>
</dbReference>
<keyword evidence="3" id="KW-1185">Reference proteome</keyword>
<evidence type="ECO:0008006" key="4">
    <source>
        <dbReference type="Google" id="ProtNLM"/>
    </source>
</evidence>
<organism evidence="2 3">
    <name type="scientific">Methylobacterium gnaphalii</name>
    <dbReference type="NCBI Taxonomy" id="1010610"/>
    <lineage>
        <taxon>Bacteria</taxon>
        <taxon>Pseudomonadati</taxon>
        <taxon>Pseudomonadota</taxon>
        <taxon>Alphaproteobacteria</taxon>
        <taxon>Hyphomicrobiales</taxon>
        <taxon>Methylobacteriaceae</taxon>
        <taxon>Methylobacterium</taxon>
    </lineage>
</organism>
<evidence type="ECO:0000313" key="3">
    <source>
        <dbReference type="Proteomes" id="UP000321750"/>
    </source>
</evidence>
<dbReference type="InterPro" id="IPR021293">
    <property type="entry name" value="DUF2865"/>
</dbReference>
<proteinExistence type="predicted"/>